<dbReference type="InterPro" id="IPR015797">
    <property type="entry name" value="NUDIX_hydrolase-like_dom_sf"/>
</dbReference>
<evidence type="ECO:0000313" key="9">
    <source>
        <dbReference type="EMBL" id="QDT63900.1"/>
    </source>
</evidence>
<dbReference type="PROSITE" id="PS51462">
    <property type="entry name" value="NUDIX"/>
    <property type="match status" value="1"/>
</dbReference>
<dbReference type="GO" id="GO:0006753">
    <property type="term" value="P:nucleoside phosphate metabolic process"/>
    <property type="evidence" value="ECO:0007669"/>
    <property type="project" value="TreeGrafter"/>
</dbReference>
<comment type="similarity">
    <text evidence="3">Belongs to the Nudix hydrolase family. NudK subfamily.</text>
</comment>
<accession>A0A517T6A4</accession>
<comment type="catalytic activity">
    <reaction evidence="1">
        <text>GDP-alpha-D-mannose + H2O = alpha-D-mannose 1-phosphate + GMP + 2 H(+)</text>
        <dbReference type="Rhea" id="RHEA:27978"/>
        <dbReference type="ChEBI" id="CHEBI:15377"/>
        <dbReference type="ChEBI" id="CHEBI:15378"/>
        <dbReference type="ChEBI" id="CHEBI:57527"/>
        <dbReference type="ChEBI" id="CHEBI:58115"/>
        <dbReference type="ChEBI" id="CHEBI:58409"/>
    </reaction>
</comment>
<dbReference type="Pfam" id="PF00293">
    <property type="entry name" value="NUDIX"/>
    <property type="match status" value="1"/>
</dbReference>
<protein>
    <recommendedName>
        <fullName evidence="4">GDP-mannose pyrophosphatase</fullName>
    </recommendedName>
    <alternativeName>
        <fullName evidence="6">GDP-mannose hydrolase</fullName>
    </alternativeName>
    <alternativeName>
        <fullName evidence="7">GDPMK</fullName>
    </alternativeName>
</protein>
<evidence type="ECO:0000256" key="5">
    <source>
        <dbReference type="ARBA" id="ARBA00022801"/>
    </source>
</evidence>
<evidence type="ECO:0000256" key="1">
    <source>
        <dbReference type="ARBA" id="ARBA00000847"/>
    </source>
</evidence>
<evidence type="ECO:0000256" key="4">
    <source>
        <dbReference type="ARBA" id="ARBA00016377"/>
    </source>
</evidence>
<dbReference type="KEGG" id="chya:V22_11270"/>
<gene>
    <name evidence="9" type="primary">nudF</name>
    <name evidence="9" type="ORF">V22_11270</name>
</gene>
<proteinExistence type="inferred from homology"/>
<dbReference type="OrthoDB" id="9794310at2"/>
<evidence type="ECO:0000256" key="6">
    <source>
        <dbReference type="ARBA" id="ARBA00032162"/>
    </source>
</evidence>
<dbReference type="PANTHER" id="PTHR11839:SF18">
    <property type="entry name" value="NUDIX HYDROLASE DOMAIN-CONTAINING PROTEIN"/>
    <property type="match status" value="1"/>
</dbReference>
<sequence length="175" mass="19202">MSESRTVLFDGRFIRFVDEQGWEFAERKNISGIVAIVAIYDGRVLLVEQYRRPVAAYTIELPAGLAGDDPKFAGESLAESARRELEEETGYNAGRMKFLTEGPASAGMTNEVISFFLAEELEQTGDGGGDETEDITVHAIPLAEVGTFLDQSASNGKLIDPKVFTGLYFIRDLLP</sequence>
<evidence type="ECO:0000256" key="7">
    <source>
        <dbReference type="ARBA" id="ARBA00032272"/>
    </source>
</evidence>
<evidence type="ECO:0000256" key="2">
    <source>
        <dbReference type="ARBA" id="ARBA00001946"/>
    </source>
</evidence>
<evidence type="ECO:0000256" key="3">
    <source>
        <dbReference type="ARBA" id="ARBA00007275"/>
    </source>
</evidence>
<keyword evidence="10" id="KW-1185">Reference proteome</keyword>
<dbReference type="Gene3D" id="3.90.79.10">
    <property type="entry name" value="Nucleoside Triphosphate Pyrophosphohydrolase"/>
    <property type="match status" value="1"/>
</dbReference>
<reference evidence="9 10" key="1">
    <citation type="submission" date="2019-02" db="EMBL/GenBank/DDBJ databases">
        <title>Deep-cultivation of Planctomycetes and their phenomic and genomic characterization uncovers novel biology.</title>
        <authorList>
            <person name="Wiegand S."/>
            <person name="Jogler M."/>
            <person name="Boedeker C."/>
            <person name="Pinto D."/>
            <person name="Vollmers J."/>
            <person name="Rivas-Marin E."/>
            <person name="Kohn T."/>
            <person name="Peeters S.H."/>
            <person name="Heuer A."/>
            <person name="Rast P."/>
            <person name="Oberbeckmann S."/>
            <person name="Bunk B."/>
            <person name="Jeske O."/>
            <person name="Meyerdierks A."/>
            <person name="Storesund J.E."/>
            <person name="Kallscheuer N."/>
            <person name="Luecker S."/>
            <person name="Lage O.M."/>
            <person name="Pohl T."/>
            <person name="Merkel B.J."/>
            <person name="Hornburger P."/>
            <person name="Mueller R.-W."/>
            <person name="Bruemmer F."/>
            <person name="Labrenz M."/>
            <person name="Spormann A.M."/>
            <person name="Op den Camp H."/>
            <person name="Overmann J."/>
            <person name="Amann R."/>
            <person name="Jetten M.S.M."/>
            <person name="Mascher T."/>
            <person name="Medema M.H."/>
            <person name="Devos D.P."/>
            <person name="Kaster A.-K."/>
            <person name="Ovreas L."/>
            <person name="Rohde M."/>
            <person name="Galperin M.Y."/>
            <person name="Jogler C."/>
        </authorList>
    </citation>
    <scope>NUCLEOTIDE SEQUENCE [LARGE SCALE GENOMIC DNA]</scope>
    <source>
        <strain evidence="9 10">V22</strain>
    </source>
</reference>
<keyword evidence="5 9" id="KW-0378">Hydrolase</keyword>
<dbReference type="CDD" id="cd03424">
    <property type="entry name" value="NUDIX_ADPRase_Nudt5_UGPPase_Nudt14"/>
    <property type="match status" value="1"/>
</dbReference>
<organism evidence="9 10">
    <name type="scientific">Calycomorphotria hydatis</name>
    <dbReference type="NCBI Taxonomy" id="2528027"/>
    <lineage>
        <taxon>Bacteria</taxon>
        <taxon>Pseudomonadati</taxon>
        <taxon>Planctomycetota</taxon>
        <taxon>Planctomycetia</taxon>
        <taxon>Planctomycetales</taxon>
        <taxon>Planctomycetaceae</taxon>
        <taxon>Calycomorphotria</taxon>
    </lineage>
</organism>
<dbReference type="EMBL" id="CP036316">
    <property type="protein sequence ID" value="QDT63900.1"/>
    <property type="molecule type" value="Genomic_DNA"/>
</dbReference>
<dbReference type="GO" id="GO:0005829">
    <property type="term" value="C:cytosol"/>
    <property type="evidence" value="ECO:0007669"/>
    <property type="project" value="TreeGrafter"/>
</dbReference>
<feature type="domain" description="Nudix hydrolase" evidence="8">
    <location>
        <begin position="28"/>
        <end position="165"/>
    </location>
</feature>
<dbReference type="AlphaFoldDB" id="A0A517T6A4"/>
<evidence type="ECO:0000313" key="10">
    <source>
        <dbReference type="Proteomes" id="UP000319976"/>
    </source>
</evidence>
<dbReference type="RefSeq" id="WP_145260585.1">
    <property type="nucleotide sequence ID" value="NZ_CP036316.1"/>
</dbReference>
<name>A0A517T6A4_9PLAN</name>
<dbReference type="PANTHER" id="PTHR11839">
    <property type="entry name" value="UDP/ADP-SUGAR PYROPHOSPHATASE"/>
    <property type="match status" value="1"/>
</dbReference>
<dbReference type="SUPFAM" id="SSF55811">
    <property type="entry name" value="Nudix"/>
    <property type="match status" value="1"/>
</dbReference>
<evidence type="ECO:0000259" key="8">
    <source>
        <dbReference type="PROSITE" id="PS51462"/>
    </source>
</evidence>
<comment type="cofactor">
    <cofactor evidence="2">
        <name>Mg(2+)</name>
        <dbReference type="ChEBI" id="CHEBI:18420"/>
    </cofactor>
</comment>
<dbReference type="GO" id="GO:0019693">
    <property type="term" value="P:ribose phosphate metabolic process"/>
    <property type="evidence" value="ECO:0007669"/>
    <property type="project" value="TreeGrafter"/>
</dbReference>
<dbReference type="Proteomes" id="UP000319976">
    <property type="component" value="Chromosome"/>
</dbReference>
<dbReference type="InterPro" id="IPR000086">
    <property type="entry name" value="NUDIX_hydrolase_dom"/>
</dbReference>
<dbReference type="GO" id="GO:0016787">
    <property type="term" value="F:hydrolase activity"/>
    <property type="evidence" value="ECO:0007669"/>
    <property type="project" value="UniProtKB-KW"/>
</dbReference>